<accession>A0AAV5ADA6</accession>
<keyword evidence="5" id="KW-1185">Reference proteome</keyword>
<dbReference type="SUPFAM" id="SSF52833">
    <property type="entry name" value="Thioredoxin-like"/>
    <property type="match status" value="1"/>
</dbReference>
<evidence type="ECO:0000259" key="3">
    <source>
        <dbReference type="PROSITE" id="PS50405"/>
    </source>
</evidence>
<dbReference type="PANTHER" id="PTHR44051:SF8">
    <property type="entry name" value="GLUTATHIONE S-TRANSFERASE GSTA"/>
    <property type="match status" value="1"/>
</dbReference>
<dbReference type="EMBL" id="BPWL01000006">
    <property type="protein sequence ID" value="GJJ11164.1"/>
    <property type="molecule type" value="Genomic_DNA"/>
</dbReference>
<sequence length="237" mass="26719">MSKSLTLYTFPSPHGKSVAVALEELELSCEPWDILAILCFDNKRPGRSPALVDHTNGDYAVFESSAILLYLAQRFDPQHKISFDPIKEFNLYNEDIQWLFFAHGGVGPISETKQLSNQTGTSDEVKRLYSVVEKRLEGREWLVGTHYGLADIKTFVWLMGGPFVEVELEPYPNIRAWIKRIQDRPKTYKGLGVPSRSKLEEQMKVDKEVSVDILAKHPALRDEGAADQAAVKTVSPV</sequence>
<evidence type="ECO:0000313" key="5">
    <source>
        <dbReference type="Proteomes" id="UP001050691"/>
    </source>
</evidence>
<dbReference type="InterPro" id="IPR036282">
    <property type="entry name" value="Glutathione-S-Trfase_C_sf"/>
</dbReference>
<evidence type="ECO:0000256" key="2">
    <source>
        <dbReference type="RuleBase" id="RU003494"/>
    </source>
</evidence>
<comment type="similarity">
    <text evidence="1 2">Belongs to the GST superfamily.</text>
</comment>
<dbReference type="SUPFAM" id="SSF47616">
    <property type="entry name" value="GST C-terminal domain-like"/>
    <property type="match status" value="1"/>
</dbReference>
<evidence type="ECO:0000313" key="4">
    <source>
        <dbReference type="EMBL" id="GJJ11164.1"/>
    </source>
</evidence>
<evidence type="ECO:0000256" key="1">
    <source>
        <dbReference type="ARBA" id="ARBA00007409"/>
    </source>
</evidence>
<proteinExistence type="inferred from homology"/>
<dbReference type="PANTHER" id="PTHR44051">
    <property type="entry name" value="GLUTATHIONE S-TRANSFERASE-RELATED"/>
    <property type="match status" value="1"/>
</dbReference>
<dbReference type="Gene3D" id="1.20.1050.130">
    <property type="match status" value="1"/>
</dbReference>
<dbReference type="InterPro" id="IPR036249">
    <property type="entry name" value="Thioredoxin-like_sf"/>
</dbReference>
<dbReference type="PROSITE" id="PS50405">
    <property type="entry name" value="GST_CTER"/>
    <property type="match status" value="1"/>
</dbReference>
<gene>
    <name evidence="4" type="ORF">Clacol_005396</name>
</gene>
<dbReference type="Pfam" id="PF00043">
    <property type="entry name" value="GST_C"/>
    <property type="match status" value="1"/>
</dbReference>
<dbReference type="AlphaFoldDB" id="A0AAV5ADA6"/>
<dbReference type="InterPro" id="IPR010987">
    <property type="entry name" value="Glutathione-S-Trfase_C-like"/>
</dbReference>
<protein>
    <recommendedName>
        <fullName evidence="3">GST C-terminal domain-containing protein</fullName>
    </recommendedName>
</protein>
<feature type="domain" description="GST C-terminal" evidence="3">
    <location>
        <begin position="76"/>
        <end position="205"/>
    </location>
</feature>
<name>A0AAV5ADA6_9AGAM</name>
<dbReference type="Pfam" id="PF02798">
    <property type="entry name" value="GST_N"/>
    <property type="match status" value="1"/>
</dbReference>
<dbReference type="InterPro" id="IPR004045">
    <property type="entry name" value="Glutathione_S-Trfase_N"/>
</dbReference>
<reference evidence="4" key="1">
    <citation type="submission" date="2021-10" db="EMBL/GenBank/DDBJ databases">
        <title>De novo Genome Assembly of Clathrus columnatus (Basidiomycota, Fungi) Using Illumina and Nanopore Sequence Data.</title>
        <authorList>
            <person name="Ogiso-Tanaka E."/>
            <person name="Itagaki H."/>
            <person name="Hosoya T."/>
            <person name="Hosaka K."/>
        </authorList>
    </citation>
    <scope>NUCLEOTIDE SEQUENCE</scope>
    <source>
        <strain evidence="4">MO-923</strain>
    </source>
</reference>
<dbReference type="Proteomes" id="UP001050691">
    <property type="component" value="Unassembled WGS sequence"/>
</dbReference>
<organism evidence="4 5">
    <name type="scientific">Clathrus columnatus</name>
    <dbReference type="NCBI Taxonomy" id="1419009"/>
    <lineage>
        <taxon>Eukaryota</taxon>
        <taxon>Fungi</taxon>
        <taxon>Dikarya</taxon>
        <taxon>Basidiomycota</taxon>
        <taxon>Agaricomycotina</taxon>
        <taxon>Agaricomycetes</taxon>
        <taxon>Phallomycetidae</taxon>
        <taxon>Phallales</taxon>
        <taxon>Clathraceae</taxon>
        <taxon>Clathrus</taxon>
    </lineage>
</organism>
<dbReference type="InterPro" id="IPR004046">
    <property type="entry name" value="GST_C"/>
</dbReference>
<comment type="caution">
    <text evidence="4">The sequence shown here is derived from an EMBL/GenBank/DDBJ whole genome shotgun (WGS) entry which is preliminary data.</text>
</comment>